<dbReference type="PANTHER" id="PTHR13182:SF8">
    <property type="entry name" value="CYTOPLASMIC 60S SUBUNIT BIOGENESIS FACTOR ZNF622"/>
    <property type="match status" value="1"/>
</dbReference>
<dbReference type="SUPFAM" id="SSF57667">
    <property type="entry name" value="beta-beta-alpha zinc fingers"/>
    <property type="match status" value="2"/>
</dbReference>
<keyword evidence="5" id="KW-0677">Repeat</keyword>
<dbReference type="InterPro" id="IPR036236">
    <property type="entry name" value="Znf_C2H2_sf"/>
</dbReference>
<gene>
    <name evidence="10" type="ORF">MERGE_000369</name>
</gene>
<dbReference type="InterPro" id="IPR040025">
    <property type="entry name" value="Znf622/Rei1/Reh1"/>
</dbReference>
<dbReference type="EMBL" id="CP054532">
    <property type="protein sequence ID" value="QSL64214.1"/>
    <property type="molecule type" value="Genomic_DNA"/>
</dbReference>
<dbReference type="GO" id="GO:0008270">
    <property type="term" value="F:zinc ion binding"/>
    <property type="evidence" value="ECO:0007669"/>
    <property type="project" value="UniProtKB-KW"/>
</dbReference>
<dbReference type="InterPro" id="IPR013087">
    <property type="entry name" value="Znf_C2H2_type"/>
</dbReference>
<evidence type="ECO:0000256" key="6">
    <source>
        <dbReference type="ARBA" id="ARBA00022771"/>
    </source>
</evidence>
<evidence type="ECO:0000256" key="7">
    <source>
        <dbReference type="ARBA" id="ARBA00022833"/>
    </source>
</evidence>
<evidence type="ECO:0000256" key="8">
    <source>
        <dbReference type="ARBA" id="ARBA00034126"/>
    </source>
</evidence>
<dbReference type="InterPro" id="IPR003604">
    <property type="entry name" value="Matrin/U1-like-C_Znf_C2H2"/>
</dbReference>
<keyword evidence="6" id="KW-0863">Zinc-finger</keyword>
<evidence type="ECO:0000256" key="1">
    <source>
        <dbReference type="ARBA" id="ARBA00004496"/>
    </source>
</evidence>
<keyword evidence="11" id="KW-1185">Reference proteome</keyword>
<evidence type="ECO:0000256" key="3">
    <source>
        <dbReference type="ARBA" id="ARBA00022517"/>
    </source>
</evidence>
<dbReference type="InterPro" id="IPR041661">
    <property type="entry name" value="ZN622/Rei1/Reh1_Znf-C2H2"/>
</dbReference>
<feature type="domain" description="C2H2-type" evidence="9">
    <location>
        <begin position="108"/>
        <end position="129"/>
    </location>
</feature>
<dbReference type="GO" id="GO:0005737">
    <property type="term" value="C:cytoplasm"/>
    <property type="evidence" value="ECO:0007669"/>
    <property type="project" value="UniProtKB-SubCell"/>
</dbReference>
<dbReference type="SMART" id="SM00451">
    <property type="entry name" value="ZnF_U1"/>
    <property type="match status" value="1"/>
</dbReference>
<evidence type="ECO:0000256" key="2">
    <source>
        <dbReference type="ARBA" id="ARBA00022490"/>
    </source>
</evidence>
<accession>A0A899FV59</accession>
<dbReference type="PROSITE" id="PS00028">
    <property type="entry name" value="ZINC_FINGER_C2H2_1"/>
    <property type="match status" value="2"/>
</dbReference>
<dbReference type="GO" id="GO:0030687">
    <property type="term" value="C:preribosome, large subunit precursor"/>
    <property type="evidence" value="ECO:0007669"/>
    <property type="project" value="TreeGrafter"/>
</dbReference>
<protein>
    <recommendedName>
        <fullName evidence="9">C2H2-type domain-containing protein</fullName>
    </recommendedName>
</protein>
<evidence type="ECO:0000256" key="5">
    <source>
        <dbReference type="ARBA" id="ARBA00022737"/>
    </source>
</evidence>
<dbReference type="AlphaFoldDB" id="A0A899FV59"/>
<keyword evidence="2" id="KW-0963">Cytoplasm</keyword>
<sequence>MKNPAFTCILCNVTFQSSDVQRVHYRSEWHVYNLKRKMAGFSSVSAQCFSQKMVSEAWNQKKDKETLNGKKKSNKQLYTSELDSKESEEEKLVREHIAKATKLDITDCLFCTCRFSTLNENLEHMKKSHSLFIPEQEYLVNLKGLIEYLGEKISIGNTCLSCKKVCKSLESIRQHMFSKGHYSIAYDTEEERLELLDYYDYGLYSAKDDDSDWEDVSSNQDKDDILSISSDNDGDLVIENDCELILPSRTRVGHRSLIRYYQQNLRSRNFQRHSGDRNPSGLIRREYVQRSLKGVDQSKRKFSEKHIRTYQDVFQKENYKTSIGLKSNHQKYFRNELLQ</sequence>
<keyword evidence="3" id="KW-0690">Ribosome biogenesis</keyword>
<proteinExistence type="inferred from homology"/>
<dbReference type="PANTHER" id="PTHR13182">
    <property type="entry name" value="ZINC FINGER PROTEIN 622"/>
    <property type="match status" value="1"/>
</dbReference>
<dbReference type="OrthoDB" id="19329at2759"/>
<comment type="subcellular location">
    <subcellularLocation>
        <location evidence="1">Cytoplasm</location>
    </subcellularLocation>
</comment>
<comment type="similarity">
    <text evidence="8">Belongs to the REI1 family.</text>
</comment>
<organism evidence="10 11">
    <name type="scientific">Pneumocystis wakefieldiae</name>
    <dbReference type="NCBI Taxonomy" id="38082"/>
    <lineage>
        <taxon>Eukaryota</taxon>
        <taxon>Fungi</taxon>
        <taxon>Dikarya</taxon>
        <taxon>Ascomycota</taxon>
        <taxon>Taphrinomycotina</taxon>
        <taxon>Pneumocystomycetes</taxon>
        <taxon>Pneumocystaceae</taxon>
        <taxon>Pneumocystis</taxon>
    </lineage>
</organism>
<feature type="domain" description="C2H2-type" evidence="9">
    <location>
        <begin position="8"/>
        <end position="30"/>
    </location>
</feature>
<evidence type="ECO:0000313" key="11">
    <source>
        <dbReference type="Proteomes" id="UP000663699"/>
    </source>
</evidence>
<dbReference type="Pfam" id="PF12756">
    <property type="entry name" value="zf-C2H2_2"/>
    <property type="match status" value="1"/>
</dbReference>
<evidence type="ECO:0000256" key="4">
    <source>
        <dbReference type="ARBA" id="ARBA00022723"/>
    </source>
</evidence>
<dbReference type="GO" id="GO:0003676">
    <property type="term" value="F:nucleic acid binding"/>
    <property type="evidence" value="ECO:0007669"/>
    <property type="project" value="InterPro"/>
</dbReference>
<evidence type="ECO:0000259" key="9">
    <source>
        <dbReference type="PROSITE" id="PS00028"/>
    </source>
</evidence>
<dbReference type="GO" id="GO:0042273">
    <property type="term" value="P:ribosomal large subunit biogenesis"/>
    <property type="evidence" value="ECO:0007669"/>
    <property type="project" value="TreeGrafter"/>
</dbReference>
<dbReference type="Proteomes" id="UP000663699">
    <property type="component" value="Chromosome 1"/>
</dbReference>
<name>A0A899FV59_9ASCO</name>
<reference evidence="10" key="1">
    <citation type="submission" date="2020-06" db="EMBL/GenBank/DDBJ databases">
        <title>Genomes of multiple members of Pneumocystis genus reveal paths to human pathogen Pneumocystis jirovecii.</title>
        <authorList>
            <person name="Cisse O.H."/>
            <person name="Ma L."/>
            <person name="Dekker J."/>
            <person name="Khil P."/>
            <person name="Jo J."/>
            <person name="Brenchley J."/>
            <person name="Blair R."/>
            <person name="Pahar B."/>
            <person name="Chabe M."/>
            <person name="Van Rompay K.A."/>
            <person name="Keesler R."/>
            <person name="Sukura A."/>
            <person name="Hirsch V."/>
            <person name="Kutty G."/>
            <person name="Liu Y."/>
            <person name="Peng L."/>
            <person name="Chen J."/>
            <person name="Song J."/>
            <person name="Weissenbacher-Lang C."/>
            <person name="Xu J."/>
            <person name="Upham N.S."/>
            <person name="Stajich J.E."/>
            <person name="Cuomo C.A."/>
            <person name="Cushion M.T."/>
            <person name="Kovacs J.A."/>
        </authorList>
    </citation>
    <scope>NUCLEOTIDE SEQUENCE</scope>
    <source>
        <strain evidence="10">2A</strain>
    </source>
</reference>
<keyword evidence="4" id="KW-0479">Metal-binding</keyword>
<evidence type="ECO:0000313" key="10">
    <source>
        <dbReference type="EMBL" id="QSL64214.1"/>
    </source>
</evidence>
<keyword evidence="7" id="KW-0862">Zinc</keyword>
<dbReference type="SMART" id="SM00355">
    <property type="entry name" value="ZnF_C2H2"/>
    <property type="match status" value="3"/>
</dbReference>